<reference evidence="2 3" key="1">
    <citation type="journal article" date="2023" name="Int. J. Syst. Evol. Microbiol.">
        <title>Methylocystis iwaonis sp. nov., a type II methane-oxidizing bacterium from surface soil of a rice paddy field in Japan, and emended description of the genus Methylocystis (ex Whittenbury et al. 1970) Bowman et al. 1993.</title>
        <authorList>
            <person name="Kaise H."/>
            <person name="Sawadogo J.B."/>
            <person name="Alam M.S."/>
            <person name="Ueno C."/>
            <person name="Dianou D."/>
            <person name="Shinjo R."/>
            <person name="Asakawa S."/>
        </authorList>
    </citation>
    <scope>NUCLEOTIDE SEQUENCE [LARGE SCALE GENOMIC DNA]</scope>
    <source>
        <strain evidence="2 3">SS37A-Re</strain>
    </source>
</reference>
<protein>
    <recommendedName>
        <fullName evidence="1">Putative restriction endonuclease domain-containing protein</fullName>
    </recommendedName>
</protein>
<dbReference type="Pfam" id="PF05685">
    <property type="entry name" value="Uma2"/>
    <property type="match status" value="1"/>
</dbReference>
<dbReference type="InterPro" id="IPR008538">
    <property type="entry name" value="Uma2"/>
</dbReference>
<dbReference type="SUPFAM" id="SSF52980">
    <property type="entry name" value="Restriction endonuclease-like"/>
    <property type="match status" value="1"/>
</dbReference>
<sequence length="194" mass="22596">MNRPTSLYEYMSLDDFEELLADKPADEKWELIGGRVVRMMVGARWQHNRICQNIATAMLNDFRRRGSDCRPFQETFWLKERLLDLACFPDVMVRCGPLPPDATSVDDPVVLVEVVSKGSAQRDRWEKWGFYRRLPSLQHYVLVERDYFAVDVFDRVEGGFFERPRLAAASEILRLPAISFDITLEEVYRDVLAA</sequence>
<dbReference type="Proteomes" id="UP001317629">
    <property type="component" value="Chromosome"/>
</dbReference>
<accession>A0ABM8E9S9</accession>
<dbReference type="Gene3D" id="3.90.1570.10">
    <property type="entry name" value="tt1808, chain A"/>
    <property type="match status" value="1"/>
</dbReference>
<evidence type="ECO:0000259" key="1">
    <source>
        <dbReference type="Pfam" id="PF05685"/>
    </source>
</evidence>
<name>A0ABM8E9S9_9HYPH</name>
<gene>
    <name evidence="2" type="ORF">SS37A_21450</name>
</gene>
<feature type="domain" description="Putative restriction endonuclease" evidence="1">
    <location>
        <begin position="14"/>
        <end position="178"/>
    </location>
</feature>
<dbReference type="PANTHER" id="PTHR36558">
    <property type="entry name" value="GLR1098 PROTEIN"/>
    <property type="match status" value="1"/>
</dbReference>
<dbReference type="InterPro" id="IPR012296">
    <property type="entry name" value="Nuclease_put_TT1808"/>
</dbReference>
<evidence type="ECO:0000313" key="3">
    <source>
        <dbReference type="Proteomes" id="UP001317629"/>
    </source>
</evidence>
<dbReference type="RefSeq" id="WP_281927850.1">
    <property type="nucleotide sequence ID" value="NZ_AP027142.1"/>
</dbReference>
<organism evidence="2 3">
    <name type="scientific">Methylocystis iwaonis</name>
    <dbReference type="NCBI Taxonomy" id="2885079"/>
    <lineage>
        <taxon>Bacteria</taxon>
        <taxon>Pseudomonadati</taxon>
        <taxon>Pseudomonadota</taxon>
        <taxon>Alphaproteobacteria</taxon>
        <taxon>Hyphomicrobiales</taxon>
        <taxon>Methylocystaceae</taxon>
        <taxon>Methylocystis</taxon>
    </lineage>
</organism>
<dbReference type="EMBL" id="AP027142">
    <property type="protein sequence ID" value="BDV34616.1"/>
    <property type="molecule type" value="Genomic_DNA"/>
</dbReference>
<keyword evidence="3" id="KW-1185">Reference proteome</keyword>
<dbReference type="InterPro" id="IPR011335">
    <property type="entry name" value="Restrct_endonuc-II-like"/>
</dbReference>
<dbReference type="PANTHER" id="PTHR36558:SF1">
    <property type="entry name" value="RESTRICTION ENDONUCLEASE DOMAIN-CONTAINING PROTEIN-RELATED"/>
    <property type="match status" value="1"/>
</dbReference>
<dbReference type="CDD" id="cd06260">
    <property type="entry name" value="DUF820-like"/>
    <property type="match status" value="1"/>
</dbReference>
<evidence type="ECO:0000313" key="2">
    <source>
        <dbReference type="EMBL" id="BDV34616.1"/>
    </source>
</evidence>
<proteinExistence type="predicted"/>